<organism evidence="10">
    <name type="scientific">Percolomonas cosmopolitus</name>
    <dbReference type="NCBI Taxonomy" id="63605"/>
    <lineage>
        <taxon>Eukaryota</taxon>
        <taxon>Discoba</taxon>
        <taxon>Heterolobosea</taxon>
        <taxon>Tetramitia</taxon>
        <taxon>Eutetramitia</taxon>
        <taxon>Percolomonadidae</taxon>
        <taxon>Percolomonas</taxon>
    </lineage>
</organism>
<dbReference type="AlphaFoldDB" id="A0A7S1KQC9"/>
<proteinExistence type="inferred from homology"/>
<evidence type="ECO:0000256" key="1">
    <source>
        <dbReference type="ARBA" id="ARBA00000810"/>
    </source>
</evidence>
<dbReference type="InterPro" id="IPR001096">
    <property type="entry name" value="Peptidase_C13"/>
</dbReference>
<evidence type="ECO:0000256" key="9">
    <source>
        <dbReference type="SAM" id="SignalP"/>
    </source>
</evidence>
<evidence type="ECO:0000313" key="10">
    <source>
        <dbReference type="EMBL" id="CAD9081595.1"/>
    </source>
</evidence>
<evidence type="ECO:0000256" key="8">
    <source>
        <dbReference type="PIRSR" id="PIRSR019663-1"/>
    </source>
</evidence>
<dbReference type="EMBL" id="HBGD01005832">
    <property type="protein sequence ID" value="CAD9081595.1"/>
    <property type="molecule type" value="Transcribed_RNA"/>
</dbReference>
<protein>
    <recommendedName>
        <fullName evidence="3">legumain</fullName>
        <ecNumber evidence="3">3.4.22.34</ecNumber>
    </recommendedName>
</protein>
<evidence type="ECO:0000256" key="6">
    <source>
        <dbReference type="ARBA" id="ARBA00022801"/>
    </source>
</evidence>
<dbReference type="GO" id="GO:0051603">
    <property type="term" value="P:proteolysis involved in protein catabolic process"/>
    <property type="evidence" value="ECO:0007669"/>
    <property type="project" value="TreeGrafter"/>
</dbReference>
<dbReference type="Gene3D" id="3.40.50.1460">
    <property type="match status" value="1"/>
</dbReference>
<dbReference type="PRINTS" id="PR00776">
    <property type="entry name" value="HEMOGLOBNASE"/>
</dbReference>
<dbReference type="GO" id="GO:0004197">
    <property type="term" value="F:cysteine-type endopeptidase activity"/>
    <property type="evidence" value="ECO:0007669"/>
    <property type="project" value="UniProtKB-EC"/>
</dbReference>
<keyword evidence="5 9" id="KW-0732">Signal</keyword>
<keyword evidence="4" id="KW-0645">Protease</keyword>
<dbReference type="PIRSF" id="PIRSF019663">
    <property type="entry name" value="Legumain"/>
    <property type="match status" value="1"/>
</dbReference>
<dbReference type="PANTHER" id="PTHR12000:SF42">
    <property type="entry name" value="LEGUMAIN"/>
    <property type="match status" value="1"/>
</dbReference>
<dbReference type="EC" id="3.4.22.34" evidence="3"/>
<feature type="chain" id="PRO_5031057960" description="legumain" evidence="9">
    <location>
        <begin position="20"/>
        <end position="425"/>
    </location>
</feature>
<dbReference type="FunFam" id="3.40.50.1460:FF:000006">
    <property type="entry name" value="Legumain"/>
    <property type="match status" value="1"/>
</dbReference>
<comment type="catalytic activity">
    <reaction evidence="1">
        <text>Hydrolysis of proteins and small molecule substrates at -Asn-|-Xaa- bonds.</text>
        <dbReference type="EC" id="3.4.22.34"/>
    </reaction>
</comment>
<reference evidence="10" key="1">
    <citation type="submission" date="2021-01" db="EMBL/GenBank/DDBJ databases">
        <authorList>
            <person name="Corre E."/>
            <person name="Pelletier E."/>
            <person name="Niang G."/>
            <person name="Scheremetjew M."/>
            <person name="Finn R."/>
            <person name="Kale V."/>
            <person name="Holt S."/>
            <person name="Cochrane G."/>
            <person name="Meng A."/>
            <person name="Brown T."/>
            <person name="Cohen L."/>
        </authorList>
    </citation>
    <scope>NUCLEOTIDE SEQUENCE</scope>
    <source>
        <strain evidence="10">WS</strain>
    </source>
</reference>
<evidence type="ECO:0000256" key="7">
    <source>
        <dbReference type="ARBA" id="ARBA00022807"/>
    </source>
</evidence>
<dbReference type="Pfam" id="PF01650">
    <property type="entry name" value="Peptidase_C13"/>
    <property type="match status" value="1"/>
</dbReference>
<feature type="signal peptide" evidence="9">
    <location>
        <begin position="1"/>
        <end position="19"/>
    </location>
</feature>
<name>A0A7S1KQC9_9EUKA</name>
<evidence type="ECO:0000256" key="5">
    <source>
        <dbReference type="ARBA" id="ARBA00022729"/>
    </source>
</evidence>
<evidence type="ECO:0000256" key="3">
    <source>
        <dbReference type="ARBA" id="ARBA00012628"/>
    </source>
</evidence>
<comment type="similarity">
    <text evidence="2">Belongs to the peptidase C13 family.</text>
</comment>
<dbReference type="GO" id="GO:0005773">
    <property type="term" value="C:vacuole"/>
    <property type="evidence" value="ECO:0007669"/>
    <property type="project" value="GOC"/>
</dbReference>
<evidence type="ECO:0000256" key="4">
    <source>
        <dbReference type="ARBA" id="ARBA00022670"/>
    </source>
</evidence>
<dbReference type="GO" id="GO:0006624">
    <property type="term" value="P:vacuolar protein processing"/>
    <property type="evidence" value="ECO:0007669"/>
    <property type="project" value="TreeGrafter"/>
</dbReference>
<feature type="active site" description="Nucleophile" evidence="8">
    <location>
        <position position="185"/>
    </location>
</feature>
<evidence type="ECO:0000256" key="2">
    <source>
        <dbReference type="ARBA" id="ARBA00009941"/>
    </source>
</evidence>
<sequence length="425" mass="47290">MKLLILTVLLALFAIAAHAADNASDLWVLLVAGSNGYYNYRHQSDVYHAWQIFRKNGIPEDHIIIMHYDDIANSPQNPIQGKVFNTIGGDDVYHDVPKDYVGKDVTAANFMKILSGQDMTGVGSGKTIKSDSNSNIFVYFADHGSVGLIAMPVGGYLYAKDMYHTISTMHENNKYKELVWYIEACESGSMADRMGYEKLNAYVTTASNPHVSSYACDYDSRVKTYLNDCWSRNFLVDTETSDLNSKTFLQQFEILKQKTTESPACAYGDLTIQSEVLANFMTWKQAARAPQNSPSVSVSDSRVSSRNVMEDMLMRRVEESANSLSAKAELKKFYEDAAKADIIYGAFAHALDVNTKPSNADDKCHTASALNHDCIKAATIAHNEVCGEYTEYSFKYSSYIAKACSTHDANAITQEFNKICSVVRI</sequence>
<gene>
    <name evidence="10" type="ORF">PCOS0759_LOCUS4835</name>
</gene>
<keyword evidence="6" id="KW-0378">Hydrolase</keyword>
<keyword evidence="7" id="KW-0788">Thiol protease</keyword>
<feature type="active site" evidence="8">
    <location>
        <position position="143"/>
    </location>
</feature>
<dbReference type="PANTHER" id="PTHR12000">
    <property type="entry name" value="HEMOGLOBINASE FAMILY MEMBER"/>
    <property type="match status" value="1"/>
</dbReference>
<accession>A0A7S1KQC9</accession>